<dbReference type="AlphaFoldDB" id="A0A6A5E949"/>
<evidence type="ECO:0000256" key="5">
    <source>
        <dbReference type="ARBA" id="ARBA00022777"/>
    </source>
</evidence>
<dbReference type="FunFam" id="3.30.200.20:FF:000003">
    <property type="entry name" value="Non-specific serine/threonine protein kinase"/>
    <property type="match status" value="1"/>
</dbReference>
<dbReference type="PANTHER" id="PTHR24346">
    <property type="entry name" value="MAP/MICROTUBULE AFFINITY-REGULATING KINASE"/>
    <property type="match status" value="1"/>
</dbReference>
<dbReference type="Proteomes" id="UP000465112">
    <property type="component" value="Chromosome 17"/>
</dbReference>
<protein>
    <recommendedName>
        <fullName evidence="1">non-specific serine/threonine protein kinase</fullName>
        <ecNumber evidence="1">2.7.11.1</ecNumber>
    </recommendedName>
</protein>
<dbReference type="InterPro" id="IPR017441">
    <property type="entry name" value="Protein_kinase_ATP_BS"/>
</dbReference>
<dbReference type="GO" id="GO:0005737">
    <property type="term" value="C:cytoplasm"/>
    <property type="evidence" value="ECO:0007669"/>
    <property type="project" value="TreeGrafter"/>
</dbReference>
<dbReference type="GO" id="GO:0000226">
    <property type="term" value="P:microtubule cytoskeleton organization"/>
    <property type="evidence" value="ECO:0007669"/>
    <property type="project" value="TreeGrafter"/>
</dbReference>
<keyword evidence="5" id="KW-0418">Kinase</keyword>
<evidence type="ECO:0000256" key="10">
    <source>
        <dbReference type="RuleBase" id="RU000304"/>
    </source>
</evidence>
<dbReference type="SUPFAM" id="SSF56112">
    <property type="entry name" value="Protein kinase-like (PK-like)"/>
    <property type="match status" value="1"/>
</dbReference>
<dbReference type="GO" id="GO:0050321">
    <property type="term" value="F:tau-protein kinase activity"/>
    <property type="evidence" value="ECO:0007669"/>
    <property type="project" value="TreeGrafter"/>
</dbReference>
<comment type="similarity">
    <text evidence="10">Belongs to the protein kinase superfamily.</text>
</comment>
<keyword evidence="4 9" id="KW-0547">Nucleotide-binding</keyword>
<feature type="region of interest" description="Disordered" evidence="11">
    <location>
        <begin position="23"/>
        <end position="42"/>
    </location>
</feature>
<feature type="domain" description="Protein kinase" evidence="12">
    <location>
        <begin position="70"/>
        <end position="322"/>
    </location>
</feature>
<dbReference type="GO" id="GO:0005524">
    <property type="term" value="F:ATP binding"/>
    <property type="evidence" value="ECO:0007669"/>
    <property type="project" value="UniProtKB-UniRule"/>
</dbReference>
<dbReference type="PROSITE" id="PS00108">
    <property type="entry name" value="PROTEIN_KINASE_ST"/>
    <property type="match status" value="1"/>
</dbReference>
<accession>A0A6A5E949</accession>
<dbReference type="InterPro" id="IPR008271">
    <property type="entry name" value="Ser/Thr_kinase_AS"/>
</dbReference>
<dbReference type="PROSITE" id="PS00107">
    <property type="entry name" value="PROTEIN_KINASE_ATP"/>
    <property type="match status" value="1"/>
</dbReference>
<comment type="catalytic activity">
    <reaction evidence="8">
        <text>L-seryl-[protein] + ATP = O-phospho-L-seryl-[protein] + ADP + H(+)</text>
        <dbReference type="Rhea" id="RHEA:17989"/>
        <dbReference type="Rhea" id="RHEA-COMP:9863"/>
        <dbReference type="Rhea" id="RHEA-COMP:11604"/>
        <dbReference type="ChEBI" id="CHEBI:15378"/>
        <dbReference type="ChEBI" id="CHEBI:29999"/>
        <dbReference type="ChEBI" id="CHEBI:30616"/>
        <dbReference type="ChEBI" id="CHEBI:83421"/>
        <dbReference type="ChEBI" id="CHEBI:456216"/>
        <dbReference type="EC" id="2.7.11.1"/>
    </reaction>
</comment>
<dbReference type="OrthoDB" id="193931at2759"/>
<evidence type="ECO:0000313" key="14">
    <source>
        <dbReference type="Proteomes" id="UP000465112"/>
    </source>
</evidence>
<evidence type="ECO:0000259" key="12">
    <source>
        <dbReference type="PROSITE" id="PS50011"/>
    </source>
</evidence>
<organism evidence="13 14">
    <name type="scientific">Perca fluviatilis</name>
    <name type="common">European perch</name>
    <dbReference type="NCBI Taxonomy" id="8168"/>
    <lineage>
        <taxon>Eukaryota</taxon>
        <taxon>Metazoa</taxon>
        <taxon>Chordata</taxon>
        <taxon>Craniata</taxon>
        <taxon>Vertebrata</taxon>
        <taxon>Euteleostomi</taxon>
        <taxon>Actinopterygii</taxon>
        <taxon>Neopterygii</taxon>
        <taxon>Teleostei</taxon>
        <taxon>Neoteleostei</taxon>
        <taxon>Acanthomorphata</taxon>
        <taxon>Eupercaria</taxon>
        <taxon>Perciformes</taxon>
        <taxon>Percoidei</taxon>
        <taxon>Percidae</taxon>
        <taxon>Percinae</taxon>
        <taxon>Perca</taxon>
    </lineage>
</organism>
<proteinExistence type="inferred from homology"/>
<keyword evidence="3" id="KW-0808">Transferase</keyword>
<dbReference type="SMART" id="SM00220">
    <property type="entry name" value="S_TKc"/>
    <property type="match status" value="1"/>
</dbReference>
<reference evidence="13 14" key="1">
    <citation type="submission" date="2019-06" db="EMBL/GenBank/DDBJ databases">
        <title>A chromosome-scale genome assembly of the European perch, Perca fluviatilis.</title>
        <authorList>
            <person name="Roques C."/>
            <person name="Zahm M."/>
            <person name="Cabau C."/>
            <person name="Klopp C."/>
            <person name="Bouchez O."/>
            <person name="Donnadieu C."/>
            <person name="Kuhl H."/>
            <person name="Gislard M."/>
            <person name="Guendouz S."/>
            <person name="Journot L."/>
            <person name="Haffray P."/>
            <person name="Bestin A."/>
            <person name="Morvezen R."/>
            <person name="Feron R."/>
            <person name="Wen M."/>
            <person name="Jouanno E."/>
            <person name="Herpin A."/>
            <person name="Schartl M."/>
            <person name="Postlethwait J."/>
            <person name="Schaerlinger B."/>
            <person name="Chardard D."/>
            <person name="Lecocq T."/>
            <person name="Poncet C."/>
            <person name="Jaffrelo L."/>
            <person name="Lampietro C."/>
            <person name="Guiguen Y."/>
        </authorList>
    </citation>
    <scope>NUCLEOTIDE SEQUENCE [LARGE SCALE GENOMIC DNA]</scope>
    <source>
        <tissue evidence="13">Blood</tissue>
    </source>
</reference>
<evidence type="ECO:0000256" key="6">
    <source>
        <dbReference type="ARBA" id="ARBA00022840"/>
    </source>
</evidence>
<dbReference type="Pfam" id="PF00069">
    <property type="entry name" value="Pkinase"/>
    <property type="match status" value="1"/>
</dbReference>
<keyword evidence="6 9" id="KW-0067">ATP-binding</keyword>
<evidence type="ECO:0000256" key="3">
    <source>
        <dbReference type="ARBA" id="ARBA00022679"/>
    </source>
</evidence>
<evidence type="ECO:0000256" key="9">
    <source>
        <dbReference type="PROSITE-ProRule" id="PRU10141"/>
    </source>
</evidence>
<evidence type="ECO:0000256" key="7">
    <source>
        <dbReference type="ARBA" id="ARBA00047899"/>
    </source>
</evidence>
<name>A0A6A5E949_PERFL</name>
<evidence type="ECO:0000256" key="8">
    <source>
        <dbReference type="ARBA" id="ARBA00048679"/>
    </source>
</evidence>
<dbReference type="InterPro" id="IPR011009">
    <property type="entry name" value="Kinase-like_dom_sf"/>
</dbReference>
<evidence type="ECO:0000256" key="4">
    <source>
        <dbReference type="ARBA" id="ARBA00022741"/>
    </source>
</evidence>
<evidence type="ECO:0000256" key="1">
    <source>
        <dbReference type="ARBA" id="ARBA00012513"/>
    </source>
</evidence>
<dbReference type="InterPro" id="IPR000719">
    <property type="entry name" value="Prot_kinase_dom"/>
</dbReference>
<evidence type="ECO:0000256" key="11">
    <source>
        <dbReference type="SAM" id="MobiDB-lite"/>
    </source>
</evidence>
<dbReference type="EC" id="2.7.11.1" evidence="1"/>
<sequence>MPGSQYKMTVTKRHHSLYSLTDSSSAGAGLEDEEADGPPRLTPLQKLTADMCKDDKTIKDLMIGRRVGFYKVRGEIGSGTFSRVKLAFHALTKDKVALKILDKTRLDSQSQRLLSKEISSMECLQHPNVVCLYEVVETPSRLYLVLEYAGGGDLFNQIFTQGKLSDNASKVTFAQILSAIKYLHNNSIIHRDLKAENVLISCSGCVKVADFGFSTRLSNCNDTLDTFCGSPPYAAPELFRDECYLGPPVDVWAMGVLLFFMVTGTMPFRAETMGKLRRCILECAYTVPPWVPGPCQRLIKGILKAVPAERYAVDQMLGCDWLLPVEFPWSLVPPEPASPQQSLLDSEREDLEEEVRSSLEELGFSAAHRWNDVPKGSRSPVTGVYRILLRRAQRRRGSDSPPVVRGMVRDPRREGLRAYRGLRHTSKFCVLS</sequence>
<evidence type="ECO:0000256" key="2">
    <source>
        <dbReference type="ARBA" id="ARBA00022527"/>
    </source>
</evidence>
<dbReference type="PANTHER" id="PTHR24346:SF35">
    <property type="entry name" value="SERINE_THREONINE-PROTEIN KINASE NIM1-LIKE"/>
    <property type="match status" value="1"/>
</dbReference>
<dbReference type="Gene3D" id="1.10.510.10">
    <property type="entry name" value="Transferase(Phosphotransferase) domain 1"/>
    <property type="match status" value="1"/>
</dbReference>
<dbReference type="PROSITE" id="PS50011">
    <property type="entry name" value="PROTEIN_KINASE_DOM"/>
    <property type="match status" value="1"/>
</dbReference>
<dbReference type="EMBL" id="VHII01000017">
    <property type="protein sequence ID" value="KAF1377250.1"/>
    <property type="molecule type" value="Genomic_DNA"/>
</dbReference>
<comment type="caution">
    <text evidence="13">The sequence shown here is derived from an EMBL/GenBank/DDBJ whole genome shotgun (WGS) entry which is preliminary data.</text>
</comment>
<dbReference type="FunFam" id="1.10.510.10:FF:000571">
    <property type="entry name" value="Maternal embryonic leucine zipper kinase"/>
    <property type="match status" value="1"/>
</dbReference>
<dbReference type="GO" id="GO:0035556">
    <property type="term" value="P:intracellular signal transduction"/>
    <property type="evidence" value="ECO:0007669"/>
    <property type="project" value="TreeGrafter"/>
</dbReference>
<keyword evidence="14" id="KW-1185">Reference proteome</keyword>
<comment type="catalytic activity">
    <reaction evidence="7">
        <text>L-threonyl-[protein] + ATP = O-phospho-L-threonyl-[protein] + ADP + H(+)</text>
        <dbReference type="Rhea" id="RHEA:46608"/>
        <dbReference type="Rhea" id="RHEA-COMP:11060"/>
        <dbReference type="Rhea" id="RHEA-COMP:11605"/>
        <dbReference type="ChEBI" id="CHEBI:15378"/>
        <dbReference type="ChEBI" id="CHEBI:30013"/>
        <dbReference type="ChEBI" id="CHEBI:30616"/>
        <dbReference type="ChEBI" id="CHEBI:61977"/>
        <dbReference type="ChEBI" id="CHEBI:456216"/>
        <dbReference type="EC" id="2.7.11.1"/>
    </reaction>
</comment>
<evidence type="ECO:0000313" key="13">
    <source>
        <dbReference type="EMBL" id="KAF1377250.1"/>
    </source>
</evidence>
<gene>
    <name evidence="13" type="ORF">PFLUV_G00198730</name>
</gene>
<feature type="binding site" evidence="9">
    <location>
        <position position="99"/>
    </location>
    <ligand>
        <name>ATP</name>
        <dbReference type="ChEBI" id="CHEBI:30616"/>
    </ligand>
</feature>
<keyword evidence="2 10" id="KW-0723">Serine/threonine-protein kinase</keyword>